<accession>A0A845V7K3</accession>
<keyword evidence="4 8" id="KW-0479">Metal-binding</keyword>
<evidence type="ECO:0000256" key="4">
    <source>
        <dbReference type="ARBA" id="ARBA00022723"/>
    </source>
</evidence>
<evidence type="ECO:0000313" key="11">
    <source>
        <dbReference type="Proteomes" id="UP000484885"/>
    </source>
</evidence>
<dbReference type="AlphaFoldDB" id="A0A845V7K3"/>
<comment type="cofactor">
    <cofactor evidence="1 8">
        <name>Mg(2+)</name>
        <dbReference type="ChEBI" id="CHEBI:18420"/>
    </cofactor>
</comment>
<dbReference type="PANTHER" id="PTHR33653:SF1">
    <property type="entry name" value="RIBONUCLEASE VAPC2"/>
    <property type="match status" value="1"/>
</dbReference>
<keyword evidence="6 8" id="KW-0460">Magnesium</keyword>
<evidence type="ECO:0000256" key="5">
    <source>
        <dbReference type="ARBA" id="ARBA00022801"/>
    </source>
</evidence>
<comment type="function">
    <text evidence="8">Toxic component of a toxin-antitoxin (TA) system. An RNase.</text>
</comment>
<protein>
    <recommendedName>
        <fullName evidence="8">Ribonuclease VapC</fullName>
        <shortName evidence="8">RNase VapC</shortName>
        <ecNumber evidence="8">3.1.-.-</ecNumber>
    </recommendedName>
    <alternativeName>
        <fullName evidence="8">Toxin VapC</fullName>
    </alternativeName>
</protein>
<keyword evidence="2 8" id="KW-1277">Toxin-antitoxin system</keyword>
<evidence type="ECO:0000256" key="1">
    <source>
        <dbReference type="ARBA" id="ARBA00001946"/>
    </source>
</evidence>
<comment type="caution">
    <text evidence="10">The sequence shown here is derived from an EMBL/GenBank/DDBJ whole genome shotgun (WGS) entry which is preliminary data.</text>
</comment>
<dbReference type="Gene3D" id="3.40.50.1010">
    <property type="entry name" value="5'-nuclease"/>
    <property type="match status" value="1"/>
</dbReference>
<dbReference type="GO" id="GO:0090729">
    <property type="term" value="F:toxin activity"/>
    <property type="evidence" value="ECO:0007669"/>
    <property type="project" value="UniProtKB-KW"/>
</dbReference>
<evidence type="ECO:0000256" key="2">
    <source>
        <dbReference type="ARBA" id="ARBA00022649"/>
    </source>
</evidence>
<dbReference type="GO" id="GO:0004540">
    <property type="term" value="F:RNA nuclease activity"/>
    <property type="evidence" value="ECO:0007669"/>
    <property type="project" value="InterPro"/>
</dbReference>
<keyword evidence="8" id="KW-0800">Toxin</keyword>
<reference evidence="10 11" key="1">
    <citation type="submission" date="2020-02" db="EMBL/GenBank/DDBJ databases">
        <authorList>
            <person name="Zhang X.-Y."/>
        </authorList>
    </citation>
    <scope>NUCLEOTIDE SEQUENCE [LARGE SCALE GENOMIC DNA]</scope>
    <source>
        <strain evidence="10 11">C33</strain>
    </source>
</reference>
<feature type="binding site" evidence="8">
    <location>
        <position position="101"/>
    </location>
    <ligand>
        <name>Mg(2+)</name>
        <dbReference type="ChEBI" id="CHEBI:18420"/>
    </ligand>
</feature>
<sequence>MSGRRRYLLDTNMLSDLVKNPGGSVAGHITRVGEKSICTSLIAAAELRYGAAKSQSGKITDRLDLVLSAIDILPLEAPTDHHYAETRHHLTSRGTPIGPNDLLIAAQALAEGLVVVTANVSEFGRIPGLALENWLDATS</sequence>
<evidence type="ECO:0000256" key="3">
    <source>
        <dbReference type="ARBA" id="ARBA00022722"/>
    </source>
</evidence>
<dbReference type="InterPro" id="IPR050556">
    <property type="entry name" value="Type_II_TA_system_RNase"/>
</dbReference>
<dbReference type="CDD" id="cd18748">
    <property type="entry name" value="PIN_VapC4-5_FitB-like"/>
    <property type="match status" value="1"/>
</dbReference>
<dbReference type="Proteomes" id="UP000484885">
    <property type="component" value="Unassembled WGS sequence"/>
</dbReference>
<evidence type="ECO:0000256" key="7">
    <source>
        <dbReference type="ARBA" id="ARBA00038093"/>
    </source>
</evidence>
<comment type="similarity">
    <text evidence="7 8">Belongs to the PINc/VapC protein family.</text>
</comment>
<dbReference type="GO" id="GO:0000287">
    <property type="term" value="F:magnesium ion binding"/>
    <property type="evidence" value="ECO:0007669"/>
    <property type="project" value="UniProtKB-UniRule"/>
</dbReference>
<organism evidence="10 11">
    <name type="scientific">Wenzhouxiangella limi</name>
    <dbReference type="NCBI Taxonomy" id="2707351"/>
    <lineage>
        <taxon>Bacteria</taxon>
        <taxon>Pseudomonadati</taxon>
        <taxon>Pseudomonadota</taxon>
        <taxon>Gammaproteobacteria</taxon>
        <taxon>Chromatiales</taxon>
        <taxon>Wenzhouxiangellaceae</taxon>
        <taxon>Wenzhouxiangella</taxon>
    </lineage>
</organism>
<gene>
    <name evidence="8" type="primary">vapC</name>
    <name evidence="10" type="ORF">G3I74_15490</name>
</gene>
<dbReference type="InterPro" id="IPR029060">
    <property type="entry name" value="PIN-like_dom_sf"/>
</dbReference>
<dbReference type="InterPro" id="IPR022907">
    <property type="entry name" value="VapC_family"/>
</dbReference>
<keyword evidence="11" id="KW-1185">Reference proteome</keyword>
<dbReference type="PANTHER" id="PTHR33653">
    <property type="entry name" value="RIBONUCLEASE VAPC2"/>
    <property type="match status" value="1"/>
</dbReference>
<evidence type="ECO:0000256" key="8">
    <source>
        <dbReference type="HAMAP-Rule" id="MF_00265"/>
    </source>
</evidence>
<feature type="binding site" evidence="8">
    <location>
        <position position="10"/>
    </location>
    <ligand>
        <name>Mg(2+)</name>
        <dbReference type="ChEBI" id="CHEBI:18420"/>
    </ligand>
</feature>
<name>A0A845V7K3_9GAMM</name>
<evidence type="ECO:0000313" key="10">
    <source>
        <dbReference type="EMBL" id="NDY97126.1"/>
    </source>
</evidence>
<dbReference type="Pfam" id="PF01850">
    <property type="entry name" value="PIN"/>
    <property type="match status" value="1"/>
</dbReference>
<dbReference type="HAMAP" id="MF_00265">
    <property type="entry name" value="VapC_Nob1"/>
    <property type="match status" value="1"/>
</dbReference>
<dbReference type="RefSeq" id="WP_164212491.1">
    <property type="nucleotide sequence ID" value="NZ_JAAGSC010000044.1"/>
</dbReference>
<dbReference type="EC" id="3.1.-.-" evidence="8"/>
<keyword evidence="5 8" id="KW-0378">Hydrolase</keyword>
<dbReference type="SUPFAM" id="SSF88723">
    <property type="entry name" value="PIN domain-like"/>
    <property type="match status" value="1"/>
</dbReference>
<dbReference type="EMBL" id="JAAGSC010000044">
    <property type="protein sequence ID" value="NDY97126.1"/>
    <property type="molecule type" value="Genomic_DNA"/>
</dbReference>
<evidence type="ECO:0000259" key="9">
    <source>
        <dbReference type="Pfam" id="PF01850"/>
    </source>
</evidence>
<feature type="domain" description="PIN" evidence="9">
    <location>
        <begin position="7"/>
        <end position="120"/>
    </location>
</feature>
<dbReference type="InterPro" id="IPR002716">
    <property type="entry name" value="PIN_dom"/>
</dbReference>
<proteinExistence type="inferred from homology"/>
<keyword evidence="3 8" id="KW-0540">Nuclease</keyword>
<dbReference type="GO" id="GO:0016787">
    <property type="term" value="F:hydrolase activity"/>
    <property type="evidence" value="ECO:0007669"/>
    <property type="project" value="UniProtKB-KW"/>
</dbReference>
<evidence type="ECO:0000256" key="6">
    <source>
        <dbReference type="ARBA" id="ARBA00022842"/>
    </source>
</evidence>